<evidence type="ECO:0000313" key="2">
    <source>
        <dbReference type="Proteomes" id="UP000324974"/>
    </source>
</evidence>
<organism evidence="1 2">
    <name type="scientific">Limnoglobus roseus</name>
    <dbReference type="NCBI Taxonomy" id="2598579"/>
    <lineage>
        <taxon>Bacteria</taxon>
        <taxon>Pseudomonadati</taxon>
        <taxon>Planctomycetota</taxon>
        <taxon>Planctomycetia</taxon>
        <taxon>Gemmatales</taxon>
        <taxon>Gemmataceae</taxon>
        <taxon>Limnoglobus</taxon>
    </lineage>
</organism>
<keyword evidence="2" id="KW-1185">Reference proteome</keyword>
<gene>
    <name evidence="1" type="ORF">PX52LOC_03616</name>
</gene>
<accession>A0A5C1ADE1</accession>
<dbReference type="OrthoDB" id="286873at2"/>
<proteinExistence type="predicted"/>
<dbReference type="Proteomes" id="UP000324974">
    <property type="component" value="Chromosome"/>
</dbReference>
<reference evidence="2" key="1">
    <citation type="submission" date="2019-08" db="EMBL/GenBank/DDBJ databases">
        <title>Limnoglobus roseus gen. nov., sp. nov., a novel freshwater planctomycete with a giant genome from the family Gemmataceae.</title>
        <authorList>
            <person name="Kulichevskaya I.S."/>
            <person name="Naumoff D.G."/>
            <person name="Miroshnikov K."/>
            <person name="Ivanova A."/>
            <person name="Philippov D.A."/>
            <person name="Hakobyan A."/>
            <person name="Rijpstra I.C."/>
            <person name="Sinninghe Damste J.S."/>
            <person name="Liesack W."/>
            <person name="Dedysh S.N."/>
        </authorList>
    </citation>
    <scope>NUCLEOTIDE SEQUENCE [LARGE SCALE GENOMIC DNA]</scope>
    <source>
        <strain evidence="2">PX52</strain>
    </source>
</reference>
<dbReference type="AlphaFoldDB" id="A0A5C1ADE1"/>
<name>A0A5C1ADE1_9BACT</name>
<dbReference type="KEGG" id="lrs:PX52LOC_03616"/>
<sequence>MAHYFYTDPIAAAWMAKHFRFKMSAGKFCLQAESVDTFLRLLAEGMEIDKIVVQKESIALLDPRLGDMVEDDARGKLRILAEQHFPYTANLKQIVQRNGRAFIFPQKANE</sequence>
<dbReference type="EMBL" id="CP042425">
    <property type="protein sequence ID" value="QEL16655.1"/>
    <property type="molecule type" value="Genomic_DNA"/>
</dbReference>
<evidence type="ECO:0000313" key="1">
    <source>
        <dbReference type="EMBL" id="QEL16655.1"/>
    </source>
</evidence>
<protein>
    <submittedName>
        <fullName evidence="1">Formylglycine-generating enzyme family protein</fullName>
    </submittedName>
</protein>
<dbReference type="RefSeq" id="WP_149111350.1">
    <property type="nucleotide sequence ID" value="NZ_CP042425.1"/>
</dbReference>